<dbReference type="EMBL" id="GBRH01272693">
    <property type="protein sequence ID" value="JAD25202.1"/>
    <property type="molecule type" value="Transcribed_RNA"/>
</dbReference>
<name>A0A0A8YS48_ARUDO</name>
<accession>A0A0A8YS48</accession>
<reference evidence="1" key="2">
    <citation type="journal article" date="2015" name="Data Brief">
        <title>Shoot transcriptome of the giant reed, Arundo donax.</title>
        <authorList>
            <person name="Barrero R.A."/>
            <person name="Guerrero F.D."/>
            <person name="Moolhuijzen P."/>
            <person name="Goolsby J.A."/>
            <person name="Tidwell J."/>
            <person name="Bellgard S.E."/>
            <person name="Bellgard M.I."/>
        </authorList>
    </citation>
    <scope>NUCLEOTIDE SEQUENCE</scope>
    <source>
        <tissue evidence="1">Shoot tissue taken approximately 20 cm above the soil surface</tissue>
    </source>
</reference>
<reference evidence="1" key="1">
    <citation type="submission" date="2014-09" db="EMBL/GenBank/DDBJ databases">
        <authorList>
            <person name="Magalhaes I.L.F."/>
            <person name="Oliveira U."/>
            <person name="Santos F.R."/>
            <person name="Vidigal T.H.D.A."/>
            <person name="Brescovit A.D."/>
            <person name="Santos A.J."/>
        </authorList>
    </citation>
    <scope>NUCLEOTIDE SEQUENCE</scope>
    <source>
        <tissue evidence="1">Shoot tissue taken approximately 20 cm above the soil surface</tissue>
    </source>
</reference>
<sequence>MYLTLLVARCVDRFWCAE</sequence>
<proteinExistence type="predicted"/>
<dbReference type="AlphaFoldDB" id="A0A0A8YS48"/>
<organism evidence="1">
    <name type="scientific">Arundo donax</name>
    <name type="common">Giant reed</name>
    <name type="synonym">Donax arundinaceus</name>
    <dbReference type="NCBI Taxonomy" id="35708"/>
    <lineage>
        <taxon>Eukaryota</taxon>
        <taxon>Viridiplantae</taxon>
        <taxon>Streptophyta</taxon>
        <taxon>Embryophyta</taxon>
        <taxon>Tracheophyta</taxon>
        <taxon>Spermatophyta</taxon>
        <taxon>Magnoliopsida</taxon>
        <taxon>Liliopsida</taxon>
        <taxon>Poales</taxon>
        <taxon>Poaceae</taxon>
        <taxon>PACMAD clade</taxon>
        <taxon>Arundinoideae</taxon>
        <taxon>Arundineae</taxon>
        <taxon>Arundo</taxon>
    </lineage>
</organism>
<evidence type="ECO:0000313" key="1">
    <source>
        <dbReference type="EMBL" id="JAD25202.1"/>
    </source>
</evidence>
<protein>
    <submittedName>
        <fullName evidence="1">Uncharacterized protein</fullName>
    </submittedName>
</protein>